<sequence>MLDALIIGSGYLGSCLKKQFKNVQSSSLDQAGDFCFSLEDSPFEILPKAKTLIISCSIEKMGVRAEGFAEFAKNHYQKCILISTASLFKVTQANEIITDDHPLKAEHPRAINESYFRSFSALLYCGLLWDDHLRQPQKWLPRIKNGAKHVNLCKIDLVAHICRLISEISDFPPGPYVCSDTQALTWSDIADRSQHTLNSETAGIESKILSPQKLQSLFKSKIDWNSFVYCVKKEPK</sequence>
<organism evidence="1 2">
    <name type="scientific">Lentisphaera araneosa HTCC2155</name>
    <dbReference type="NCBI Taxonomy" id="313628"/>
    <lineage>
        <taxon>Bacteria</taxon>
        <taxon>Pseudomonadati</taxon>
        <taxon>Lentisphaerota</taxon>
        <taxon>Lentisphaeria</taxon>
        <taxon>Lentisphaerales</taxon>
        <taxon>Lentisphaeraceae</taxon>
        <taxon>Lentisphaera</taxon>
    </lineage>
</organism>
<dbReference type="OrthoDB" id="751203at2"/>
<proteinExistence type="predicted"/>
<evidence type="ECO:0008006" key="3">
    <source>
        <dbReference type="Google" id="ProtNLM"/>
    </source>
</evidence>
<gene>
    <name evidence="1" type="ORF">LNTAR_14292</name>
</gene>
<dbReference type="AlphaFoldDB" id="A6DHB0"/>
<dbReference type="Proteomes" id="UP000004947">
    <property type="component" value="Unassembled WGS sequence"/>
</dbReference>
<evidence type="ECO:0000313" key="1">
    <source>
        <dbReference type="EMBL" id="EDM28993.1"/>
    </source>
</evidence>
<dbReference type="EMBL" id="ABCK01000003">
    <property type="protein sequence ID" value="EDM28993.1"/>
    <property type="molecule type" value="Genomic_DNA"/>
</dbReference>
<evidence type="ECO:0000313" key="2">
    <source>
        <dbReference type="Proteomes" id="UP000004947"/>
    </source>
</evidence>
<protein>
    <recommendedName>
        <fullName evidence="3">RmlD-like substrate binding domain-containing protein</fullName>
    </recommendedName>
</protein>
<dbReference type="STRING" id="313628.LNTAR_14292"/>
<keyword evidence="2" id="KW-1185">Reference proteome</keyword>
<dbReference type="RefSeq" id="WP_007277295.1">
    <property type="nucleotide sequence ID" value="NZ_ABCK01000003.1"/>
</dbReference>
<accession>A6DHB0</accession>
<name>A6DHB0_9BACT</name>
<reference evidence="1 2" key="1">
    <citation type="journal article" date="2010" name="J. Bacteriol.">
        <title>Genome sequence of Lentisphaera araneosa HTCC2155T, the type species of the order Lentisphaerales in the phylum Lentisphaerae.</title>
        <authorList>
            <person name="Thrash J.C."/>
            <person name="Cho J.C."/>
            <person name="Vergin K.L."/>
            <person name="Morris R.M."/>
            <person name="Giovannoni S.J."/>
        </authorList>
    </citation>
    <scope>NUCLEOTIDE SEQUENCE [LARGE SCALE GENOMIC DNA]</scope>
    <source>
        <strain evidence="1 2">HTCC2155</strain>
    </source>
</reference>
<comment type="caution">
    <text evidence="1">The sequence shown here is derived from an EMBL/GenBank/DDBJ whole genome shotgun (WGS) entry which is preliminary data.</text>
</comment>